<keyword evidence="1" id="KW-0472">Membrane</keyword>
<evidence type="ECO:0000313" key="2">
    <source>
        <dbReference type="EMBL" id="MBC1180582.1"/>
    </source>
</evidence>
<sequence length="262" mass="26910">MGVVSSLSAFVMASIFAILLRRVTIRPPGRAVVAGNVFLFIIPRVRFLPLPPLPDVGLRVFFTVAGLDDAFFSGSSAAVSLLACSSFSSSFPSASSLLSSSGITSVSFTSVAPFVSAAFASAAFISAAFVSAAFASAAFCATIVALLTRGVRGVFTFVSASFVPSALSSTLSFSGSPSSATCCALAPRVDLILPVVATDAPLALLRPPFPPTPVAFVVGVVGVDSLPALGVGDSAFILAFLSRVAILPYFSHQFNNNYFKSK</sequence>
<evidence type="ECO:0000256" key="1">
    <source>
        <dbReference type="SAM" id="Phobius"/>
    </source>
</evidence>
<protein>
    <submittedName>
        <fullName evidence="2">Uncharacterized protein</fullName>
    </submittedName>
</protein>
<feature type="transmembrane region" description="Helical" evidence="1">
    <location>
        <begin position="122"/>
        <end position="147"/>
    </location>
</feature>
<feature type="transmembrane region" description="Helical" evidence="1">
    <location>
        <begin position="31"/>
        <end position="48"/>
    </location>
</feature>
<keyword evidence="1" id="KW-0812">Transmembrane</keyword>
<keyword evidence="1" id="KW-1133">Transmembrane helix</keyword>
<feature type="transmembrane region" description="Helical" evidence="1">
    <location>
        <begin position="96"/>
        <end position="116"/>
    </location>
</feature>
<feature type="transmembrane region" description="Helical" evidence="1">
    <location>
        <begin position="60"/>
        <end position="84"/>
    </location>
</feature>
<name>A0A7G3B3I9_LUTLO</name>
<feature type="transmembrane region" description="Helical" evidence="1">
    <location>
        <begin position="6"/>
        <end position="24"/>
    </location>
</feature>
<reference evidence="2" key="1">
    <citation type="journal article" date="2020" name="BMC">
        <title>Leishmania infection induces a limited differential gene expression in the sand fly midgut.</title>
        <authorList>
            <person name="Coutinho-Abreu I.V."/>
            <person name="Serafim T.D."/>
            <person name="Meneses C."/>
            <person name="Kamhawi S."/>
            <person name="Oliveira F."/>
            <person name="Valenzuela J.G."/>
        </authorList>
    </citation>
    <scope>NUCLEOTIDE SEQUENCE</scope>
    <source>
        <strain evidence="2">Jacobina</strain>
        <tissue evidence="2">Midgut</tissue>
    </source>
</reference>
<dbReference type="EMBL" id="GITU01011879">
    <property type="protein sequence ID" value="MBC1180582.1"/>
    <property type="molecule type" value="Transcribed_RNA"/>
</dbReference>
<dbReference type="AlphaFoldDB" id="A0A7G3B3I9"/>
<accession>A0A7G3B3I9</accession>
<organism evidence="2">
    <name type="scientific">Lutzomyia longipalpis</name>
    <name type="common">Sand fly</name>
    <dbReference type="NCBI Taxonomy" id="7200"/>
    <lineage>
        <taxon>Eukaryota</taxon>
        <taxon>Metazoa</taxon>
        <taxon>Ecdysozoa</taxon>
        <taxon>Arthropoda</taxon>
        <taxon>Hexapoda</taxon>
        <taxon>Insecta</taxon>
        <taxon>Pterygota</taxon>
        <taxon>Neoptera</taxon>
        <taxon>Endopterygota</taxon>
        <taxon>Diptera</taxon>
        <taxon>Nematocera</taxon>
        <taxon>Psychodoidea</taxon>
        <taxon>Psychodidae</taxon>
        <taxon>Lutzomyia</taxon>
        <taxon>Lutzomyia</taxon>
    </lineage>
</organism>
<proteinExistence type="predicted"/>